<reference evidence="9" key="1">
    <citation type="journal article" date="2019" name="Int. J. Syst. Evol. Microbiol.">
        <title>The Global Catalogue of Microorganisms (GCM) 10K type strain sequencing project: providing services to taxonomists for standard genome sequencing and annotation.</title>
        <authorList>
            <consortium name="The Broad Institute Genomics Platform"/>
            <consortium name="The Broad Institute Genome Sequencing Center for Infectious Disease"/>
            <person name="Wu L."/>
            <person name="Ma J."/>
        </authorList>
    </citation>
    <scope>NUCLEOTIDE SEQUENCE [LARGE SCALE GENOMIC DNA]</scope>
    <source>
        <strain evidence="9">CCM 7132</strain>
    </source>
</reference>
<evidence type="ECO:0000313" key="9">
    <source>
        <dbReference type="Proteomes" id="UP000637769"/>
    </source>
</evidence>
<keyword evidence="3 6" id="KW-0378">Hydrolase</keyword>
<dbReference type="PANTHER" id="PTHR11804">
    <property type="entry name" value="PROTEASE M3 THIMET OLIGOPEPTIDASE-RELATED"/>
    <property type="match status" value="1"/>
</dbReference>
<evidence type="ECO:0000313" key="8">
    <source>
        <dbReference type="EMBL" id="GGC37777.1"/>
    </source>
</evidence>
<sequence>MITSFPVFDTLDFPTPTRETLDQAYEAIGAELDNDDLATGLALFDAQRRAYESWSALVELRFSQDTRNADYVAARDYADSLTPYATNLETQIKKRVLARREDAQTHLGAHVLALWDADITTFDVRIESMLAEEARLCAEYTALLAAGEITFREECHNLSGLEPFQQDSDRATRHEAESARWGFYEANGEQLDRIFDDLVRLRTGMAHTLGFDSYIDLGYRRMRRTDYNAQDVARFRERIASHVTPLVQALLQRRQLEMGWDSLKAWDEALVDPKGNPGPAGDYDLMIARAREMFTRLDESGEMAAFFTEMVEKNYLDLKNRAGKAGGGFCTSFSTQGTPFIFANFNGIHGDIGVFTHEMGHAFQNWKSRDLPMIDMLWPTMEGAEIHSMGLEFLTWPEIDLLVEEGAGERYRRLHLIESLSFLPYGACVDHFQHEIYAKPGMSPEERHATWQRLEKQYLPWRDWGDLAYPAKGGRWQAQRHIYNSPFYYIDYTLALCVALQIWLIAQVDTPRALELYRGLCEAGGSQAFCSLVRNAGLTVPFEDDALAEIVDEAEQMLMM</sequence>
<dbReference type="Proteomes" id="UP000637769">
    <property type="component" value="Unassembled WGS sequence"/>
</dbReference>
<dbReference type="InterPro" id="IPR045090">
    <property type="entry name" value="Pept_M3A_M3B"/>
</dbReference>
<name>A0ABQ1ME57_9PROT</name>
<keyword evidence="5 6" id="KW-0482">Metalloprotease</keyword>
<feature type="domain" description="Peptidase M3A/M3B catalytic" evidence="7">
    <location>
        <begin position="165"/>
        <end position="269"/>
    </location>
</feature>
<evidence type="ECO:0000256" key="6">
    <source>
        <dbReference type="RuleBase" id="RU003435"/>
    </source>
</evidence>
<dbReference type="NCBIfam" id="TIGR02289">
    <property type="entry name" value="M3_not_pepF"/>
    <property type="match status" value="1"/>
</dbReference>
<dbReference type="Gene3D" id="1.10.1370.30">
    <property type="match status" value="1"/>
</dbReference>
<dbReference type="EMBL" id="BMCH01000006">
    <property type="protein sequence ID" value="GGC37777.1"/>
    <property type="molecule type" value="Genomic_DNA"/>
</dbReference>
<feature type="domain" description="Peptidase M3A/M3B catalytic" evidence="7">
    <location>
        <begin position="309"/>
        <end position="549"/>
    </location>
</feature>
<dbReference type="PANTHER" id="PTHR11804:SF28">
    <property type="entry name" value="OLIGOENDOPEPTIDASE F"/>
    <property type="match status" value="1"/>
</dbReference>
<evidence type="ECO:0000256" key="5">
    <source>
        <dbReference type="ARBA" id="ARBA00023049"/>
    </source>
</evidence>
<protein>
    <submittedName>
        <fullName evidence="8">M3 family oligoendopeptidase</fullName>
    </submittedName>
</protein>
<dbReference type="SUPFAM" id="SSF55486">
    <property type="entry name" value="Metalloproteases ('zincins'), catalytic domain"/>
    <property type="match status" value="1"/>
</dbReference>
<keyword evidence="9" id="KW-1185">Reference proteome</keyword>
<dbReference type="Pfam" id="PF01432">
    <property type="entry name" value="Peptidase_M3"/>
    <property type="match status" value="2"/>
</dbReference>
<gene>
    <name evidence="8" type="ORF">GCM10007207_24140</name>
</gene>
<dbReference type="InterPro" id="IPR011976">
    <property type="entry name" value="Pept_M3B_oligopep-rel"/>
</dbReference>
<dbReference type="CDD" id="cd09606">
    <property type="entry name" value="M3B_PepF"/>
    <property type="match status" value="1"/>
</dbReference>
<evidence type="ECO:0000256" key="4">
    <source>
        <dbReference type="ARBA" id="ARBA00022833"/>
    </source>
</evidence>
<keyword evidence="4 6" id="KW-0862">Zinc</keyword>
<dbReference type="RefSeq" id="WP_188427068.1">
    <property type="nucleotide sequence ID" value="NZ_BMCH01000006.1"/>
</dbReference>
<dbReference type="InterPro" id="IPR001567">
    <property type="entry name" value="Pept_M3A_M3B_dom"/>
</dbReference>
<evidence type="ECO:0000259" key="7">
    <source>
        <dbReference type="Pfam" id="PF01432"/>
    </source>
</evidence>
<comment type="similarity">
    <text evidence="6">Belongs to the peptidase M3 family.</text>
</comment>
<keyword evidence="2 6" id="KW-0479">Metal-binding</keyword>
<accession>A0ABQ1ME57</accession>
<evidence type="ECO:0000256" key="2">
    <source>
        <dbReference type="ARBA" id="ARBA00022723"/>
    </source>
</evidence>
<comment type="caution">
    <text evidence="8">The sequence shown here is derived from an EMBL/GenBank/DDBJ whole genome shotgun (WGS) entry which is preliminary data.</text>
</comment>
<comment type="cofactor">
    <cofactor evidence="6">
        <name>Zn(2+)</name>
        <dbReference type="ChEBI" id="CHEBI:29105"/>
    </cofactor>
    <text evidence="6">Binds 1 zinc ion.</text>
</comment>
<proteinExistence type="inferred from homology"/>
<organism evidence="8 9">
    <name type="scientific">Asaia siamensis</name>
    <dbReference type="NCBI Taxonomy" id="110479"/>
    <lineage>
        <taxon>Bacteria</taxon>
        <taxon>Pseudomonadati</taxon>
        <taxon>Pseudomonadota</taxon>
        <taxon>Alphaproteobacteria</taxon>
        <taxon>Acetobacterales</taxon>
        <taxon>Acetobacteraceae</taxon>
        <taxon>Asaia</taxon>
    </lineage>
</organism>
<keyword evidence="1 6" id="KW-0645">Protease</keyword>
<evidence type="ECO:0000256" key="3">
    <source>
        <dbReference type="ARBA" id="ARBA00022801"/>
    </source>
</evidence>
<evidence type="ECO:0000256" key="1">
    <source>
        <dbReference type="ARBA" id="ARBA00022670"/>
    </source>
</evidence>